<sequence>MFSFPANDYQQQLIVAGLDDFTPNAALPNFWGGQYGANPEVWKQAVLDFLCINLRCGLIEATHRPEISQHRDVQALKVILTQGDMENGLPADIVWDVLYFNGTEMLNAMLEGANMRTWDALALGPDSRFITELTSLYERSATE</sequence>
<dbReference type="Proteomes" id="UP000305539">
    <property type="component" value="Unassembled WGS sequence"/>
</dbReference>
<gene>
    <name evidence="1" type="ORF">FAZ69_27700</name>
</gene>
<evidence type="ECO:0000313" key="2">
    <source>
        <dbReference type="Proteomes" id="UP000305539"/>
    </source>
</evidence>
<comment type="caution">
    <text evidence="1">The sequence shown here is derived from an EMBL/GenBank/DDBJ whole genome shotgun (WGS) entry which is preliminary data.</text>
</comment>
<organism evidence="1 2">
    <name type="scientific">Trinickia terrae</name>
    <dbReference type="NCBI Taxonomy" id="2571161"/>
    <lineage>
        <taxon>Bacteria</taxon>
        <taxon>Pseudomonadati</taxon>
        <taxon>Pseudomonadota</taxon>
        <taxon>Betaproteobacteria</taxon>
        <taxon>Burkholderiales</taxon>
        <taxon>Burkholderiaceae</taxon>
        <taxon>Trinickia</taxon>
    </lineage>
</organism>
<dbReference type="RefSeq" id="WP_136898293.1">
    <property type="nucleotide sequence ID" value="NZ_SWJE01000018.1"/>
</dbReference>
<name>A0A4V5PGZ4_9BURK</name>
<accession>A0A4V5PGZ4</accession>
<reference evidence="1 2" key="1">
    <citation type="submission" date="2019-04" db="EMBL/GenBank/DDBJ databases">
        <title>Trinickia sp. 7GSK02, isolated from subtropical forest soil.</title>
        <authorList>
            <person name="Gao Z.-H."/>
            <person name="Qiu L.-H."/>
        </authorList>
    </citation>
    <scope>NUCLEOTIDE SEQUENCE [LARGE SCALE GENOMIC DNA]</scope>
    <source>
        <strain evidence="1 2">7GSK02</strain>
    </source>
</reference>
<keyword evidence="2" id="KW-1185">Reference proteome</keyword>
<dbReference type="AlphaFoldDB" id="A0A4V5PGZ4"/>
<evidence type="ECO:0000313" key="1">
    <source>
        <dbReference type="EMBL" id="TKC81420.1"/>
    </source>
</evidence>
<dbReference type="OrthoDB" id="9113533at2"/>
<protein>
    <submittedName>
        <fullName evidence="1">Uncharacterized protein</fullName>
    </submittedName>
</protein>
<proteinExistence type="predicted"/>
<dbReference type="EMBL" id="SWJE01000018">
    <property type="protein sequence ID" value="TKC81420.1"/>
    <property type="molecule type" value="Genomic_DNA"/>
</dbReference>